<protein>
    <submittedName>
        <fullName evidence="2">Uncharacterized protein</fullName>
    </submittedName>
</protein>
<keyword evidence="3" id="KW-1185">Reference proteome</keyword>
<accession>A0A8J4Q2F6</accession>
<dbReference type="EMBL" id="AJWJ01000024">
    <property type="protein sequence ID" value="KAF2077599.1"/>
    <property type="molecule type" value="Genomic_DNA"/>
</dbReference>
<evidence type="ECO:0000313" key="2">
    <source>
        <dbReference type="EMBL" id="KAF2077599.1"/>
    </source>
</evidence>
<dbReference type="AlphaFoldDB" id="A0A8J4Q2F6"/>
<name>A0A8J4Q2F6_9MYCE</name>
<feature type="compositionally biased region" description="Low complexity" evidence="1">
    <location>
        <begin position="15"/>
        <end position="32"/>
    </location>
</feature>
<reference evidence="2" key="1">
    <citation type="submission" date="2020-01" db="EMBL/GenBank/DDBJ databases">
        <title>Development of genomics and gene disruption for Polysphondylium violaceum indicates a role for the polyketide synthase stlB in stalk morphogenesis.</title>
        <authorList>
            <person name="Narita B."/>
            <person name="Kawabe Y."/>
            <person name="Kin K."/>
            <person name="Saito T."/>
            <person name="Gibbs R."/>
            <person name="Kuspa A."/>
            <person name="Muzny D."/>
            <person name="Queller D."/>
            <person name="Richards S."/>
            <person name="Strassman J."/>
            <person name="Sucgang R."/>
            <person name="Worley K."/>
            <person name="Schaap P."/>
        </authorList>
    </citation>
    <scope>NUCLEOTIDE SEQUENCE</scope>
    <source>
        <strain evidence="2">QSvi11</strain>
    </source>
</reference>
<evidence type="ECO:0000256" key="1">
    <source>
        <dbReference type="SAM" id="MobiDB-lite"/>
    </source>
</evidence>
<evidence type="ECO:0000313" key="3">
    <source>
        <dbReference type="Proteomes" id="UP000695562"/>
    </source>
</evidence>
<sequence length="74" mass="7518">MIFSALSSLSPCSFAKSGSVSAAKSSGSSGANNNATYVASNAVLLVNTNGRDPLLDLDAHTRGLIDSDIHATIH</sequence>
<gene>
    <name evidence="2" type="ORF">CYY_001062</name>
</gene>
<dbReference type="Proteomes" id="UP000695562">
    <property type="component" value="Unassembled WGS sequence"/>
</dbReference>
<organism evidence="2 3">
    <name type="scientific">Polysphondylium violaceum</name>
    <dbReference type="NCBI Taxonomy" id="133409"/>
    <lineage>
        <taxon>Eukaryota</taxon>
        <taxon>Amoebozoa</taxon>
        <taxon>Evosea</taxon>
        <taxon>Eumycetozoa</taxon>
        <taxon>Dictyostelia</taxon>
        <taxon>Dictyosteliales</taxon>
        <taxon>Dictyosteliaceae</taxon>
        <taxon>Polysphondylium</taxon>
    </lineage>
</organism>
<feature type="compositionally biased region" description="Polar residues" evidence="1">
    <location>
        <begin position="1"/>
        <end position="11"/>
    </location>
</feature>
<feature type="region of interest" description="Disordered" evidence="1">
    <location>
        <begin position="1"/>
        <end position="32"/>
    </location>
</feature>
<proteinExistence type="predicted"/>
<comment type="caution">
    <text evidence="2">The sequence shown here is derived from an EMBL/GenBank/DDBJ whole genome shotgun (WGS) entry which is preliminary data.</text>
</comment>